<dbReference type="EMBL" id="CAJVCH010024891">
    <property type="protein sequence ID" value="CAG7697436.1"/>
    <property type="molecule type" value="Genomic_DNA"/>
</dbReference>
<dbReference type="Proteomes" id="UP000708208">
    <property type="component" value="Unassembled WGS sequence"/>
</dbReference>
<name>A0A8J2J4V5_9HEXA</name>
<evidence type="ECO:0000313" key="2">
    <source>
        <dbReference type="Proteomes" id="UP000708208"/>
    </source>
</evidence>
<sequence>MYFRTEMHPAVLPEDPPIRHENFCLHLTKCEMYT</sequence>
<keyword evidence="2" id="KW-1185">Reference proteome</keyword>
<reference evidence="1" key="1">
    <citation type="submission" date="2021-06" db="EMBL/GenBank/DDBJ databases">
        <authorList>
            <person name="Hodson N. C."/>
            <person name="Mongue J. A."/>
            <person name="Jaron S. K."/>
        </authorList>
    </citation>
    <scope>NUCLEOTIDE SEQUENCE</scope>
</reference>
<accession>A0A8J2J4V5</accession>
<comment type="caution">
    <text evidence="1">The sequence shown here is derived from an EMBL/GenBank/DDBJ whole genome shotgun (WGS) entry which is preliminary data.</text>
</comment>
<evidence type="ECO:0000313" key="1">
    <source>
        <dbReference type="EMBL" id="CAG7697436.1"/>
    </source>
</evidence>
<organism evidence="1 2">
    <name type="scientific">Allacma fusca</name>
    <dbReference type="NCBI Taxonomy" id="39272"/>
    <lineage>
        <taxon>Eukaryota</taxon>
        <taxon>Metazoa</taxon>
        <taxon>Ecdysozoa</taxon>
        <taxon>Arthropoda</taxon>
        <taxon>Hexapoda</taxon>
        <taxon>Collembola</taxon>
        <taxon>Symphypleona</taxon>
        <taxon>Sminthuridae</taxon>
        <taxon>Allacma</taxon>
    </lineage>
</organism>
<gene>
    <name evidence="1" type="ORF">AFUS01_LOCUS4031</name>
</gene>
<proteinExistence type="predicted"/>
<protein>
    <submittedName>
        <fullName evidence="1">Uncharacterized protein</fullName>
    </submittedName>
</protein>
<dbReference type="AlphaFoldDB" id="A0A8J2J4V5"/>
<feature type="non-terminal residue" evidence="1">
    <location>
        <position position="1"/>
    </location>
</feature>